<comment type="caution">
    <text evidence="1">The sequence shown here is derived from an EMBL/GenBank/DDBJ whole genome shotgun (WGS) entry which is preliminary data.</text>
</comment>
<evidence type="ECO:0000313" key="1">
    <source>
        <dbReference type="EMBL" id="MBW8729242.1"/>
    </source>
</evidence>
<gene>
    <name evidence="1" type="ORF">JF625_29340</name>
</gene>
<sequence>MLHHMSFNAADPEDTARTLAGMLAATAVRAPTPPFPAGSWFVCAGDARGSYLEIIPWGHVFTPEAPFSLGRDPEMRPHGGAHVLCATPLSAPLLLDLAARKGWRSELVDTGLFRILKVWTADGFLVEMLPPEFAAAYRAAFDAEGLPGLDAALRRLETALAAQLAARTGAAGAQPA</sequence>
<evidence type="ECO:0008006" key="3">
    <source>
        <dbReference type="Google" id="ProtNLM"/>
    </source>
</evidence>
<accession>A0A952FR90</accession>
<organism evidence="1 2">
    <name type="scientific">Inquilinus limosus</name>
    <dbReference type="NCBI Taxonomy" id="171674"/>
    <lineage>
        <taxon>Bacteria</taxon>
        <taxon>Pseudomonadati</taxon>
        <taxon>Pseudomonadota</taxon>
        <taxon>Alphaproteobacteria</taxon>
        <taxon>Rhodospirillales</taxon>
        <taxon>Rhodospirillaceae</taxon>
        <taxon>Inquilinus</taxon>
    </lineage>
</organism>
<dbReference type="Proteomes" id="UP000700706">
    <property type="component" value="Unassembled WGS sequence"/>
</dbReference>
<protein>
    <recommendedName>
        <fullName evidence="3">VOC domain-containing protein</fullName>
    </recommendedName>
</protein>
<reference evidence="1" key="1">
    <citation type="submission" date="2020-06" db="EMBL/GenBank/DDBJ databases">
        <title>Stable isotope informed genome-resolved metagenomics uncovers potential trophic interactions in rhizosphere soil.</title>
        <authorList>
            <person name="Starr E.P."/>
            <person name="Shi S."/>
            <person name="Blazewicz S.J."/>
            <person name="Koch B.J."/>
            <person name="Probst A.J."/>
            <person name="Hungate B.A."/>
            <person name="Pett-Ridge J."/>
            <person name="Firestone M.K."/>
            <person name="Banfield J.F."/>
        </authorList>
    </citation>
    <scope>NUCLEOTIDE SEQUENCE</scope>
    <source>
        <strain evidence="1">YM_69_17</strain>
    </source>
</reference>
<dbReference type="AlphaFoldDB" id="A0A952FR90"/>
<evidence type="ECO:0000313" key="2">
    <source>
        <dbReference type="Proteomes" id="UP000700706"/>
    </source>
</evidence>
<name>A0A952FR90_9PROT</name>
<dbReference type="EMBL" id="JAEKLZ010000506">
    <property type="protein sequence ID" value="MBW8729242.1"/>
    <property type="molecule type" value="Genomic_DNA"/>
</dbReference>
<proteinExistence type="predicted"/>